<dbReference type="KEGG" id="pshq:F3W81_10870"/>
<dbReference type="AlphaFoldDB" id="A0A7L9WMY2"/>
<organism evidence="1 2">
    <name type="scientific">Pseudooceanicola spongiae</name>
    <dbReference type="NCBI Taxonomy" id="2613965"/>
    <lineage>
        <taxon>Bacteria</taxon>
        <taxon>Pseudomonadati</taxon>
        <taxon>Pseudomonadota</taxon>
        <taxon>Alphaproteobacteria</taxon>
        <taxon>Rhodobacterales</taxon>
        <taxon>Paracoccaceae</taxon>
        <taxon>Pseudooceanicola</taxon>
    </lineage>
</organism>
<proteinExistence type="predicted"/>
<dbReference type="Pfam" id="PF06748">
    <property type="entry name" value="DUF1217"/>
    <property type="match status" value="4"/>
</dbReference>
<evidence type="ECO:0000313" key="1">
    <source>
        <dbReference type="EMBL" id="QOL81272.1"/>
    </source>
</evidence>
<dbReference type="SUPFAM" id="SSF158837">
    <property type="entry name" value="AGR C 984p-like"/>
    <property type="match status" value="4"/>
</dbReference>
<reference evidence="1 2" key="1">
    <citation type="submission" date="2019-10" db="EMBL/GenBank/DDBJ databases">
        <title>Pseudopuniceibacterium sp. HQ09 islated from Antarctica.</title>
        <authorList>
            <person name="Liao L."/>
            <person name="Su S."/>
            <person name="Chen B."/>
            <person name="Yu Y."/>
        </authorList>
    </citation>
    <scope>NUCLEOTIDE SEQUENCE [LARGE SCALE GENOMIC DNA]</scope>
    <source>
        <strain evidence="1 2">HQ09</strain>
    </source>
</reference>
<keyword evidence="2" id="KW-1185">Reference proteome</keyword>
<sequence>MQKSPPPIRNVKAQTLPNISNWAEVAIAGGGAVFTPTVMGTGVSGYEFLMRTRERQQELLAKSAPVARDTDRFVSKLKDIQTSDQLMEDRSVLKIALGAFGLDEDINNTAFIKKILDSDLSDGKSLANRLADKRYLAFAKAFNFAGEGGPSMPTTKSSDDVSAQLASIQSADDLLDDPALLRATLKTFGLEADSGNAYFLKQVLNSDLTDEDSFANRLSDPRYAALAEAFDLSGKVRDQESLYGYAKRFADKASDIRTPEALLEDSELLGATLKMFGLEADAEETVFLEAVLTSNLRDKSSFANQLEDKRYAALAGVFDLAAMAEADANGEEFTSTLQKVVKTVTSRTTQIDTPSDFFKDIPLMLATFEFFDLPSRTDSVPFASRILESDRNSPTSLLNVYPDERYRAFADAFNFKSPDAGRSYPAGFAETVVENYLDRQFEIEIGSADPDMRIALSMERDLKQVVAAGSSNNSRWFGILGSKPLREVFETAFQLPSSFASLDIDRQSAELQSRSERLFGTSDVAKLAETDVLNEVRRRYLLLSNVSSSGAMSSASIVATLLGGGEE</sequence>
<dbReference type="InterPro" id="IPR010626">
    <property type="entry name" value="DUF1217"/>
</dbReference>
<protein>
    <submittedName>
        <fullName evidence="1">DUF1217 domain-containing protein</fullName>
    </submittedName>
</protein>
<name>A0A7L9WMY2_9RHOB</name>
<dbReference type="InterPro" id="IPR023157">
    <property type="entry name" value="AGR-C-984p-like_sf"/>
</dbReference>
<gene>
    <name evidence="1" type="ORF">F3W81_10870</name>
</gene>
<accession>A0A7L9WMY2</accession>
<dbReference type="Proteomes" id="UP000594118">
    <property type="component" value="Chromosome"/>
</dbReference>
<dbReference type="Gene3D" id="1.10.3700.10">
    <property type="entry name" value="AGR C 984p-like"/>
    <property type="match status" value="2"/>
</dbReference>
<evidence type="ECO:0000313" key="2">
    <source>
        <dbReference type="Proteomes" id="UP000594118"/>
    </source>
</evidence>
<dbReference type="EMBL" id="CP045201">
    <property type="protein sequence ID" value="QOL81272.1"/>
    <property type="molecule type" value="Genomic_DNA"/>
</dbReference>